<proteinExistence type="predicted"/>
<comment type="caution">
    <text evidence="1">The sequence shown here is derived from an EMBL/GenBank/DDBJ whole genome shotgun (WGS) entry which is preliminary data.</text>
</comment>
<sequence>MGSVHGRICIFRYCRFAIHKGSENGVESNNPAWRVSPGVIYCLQR</sequence>
<accession>B0MVD3</accession>
<reference evidence="1" key="1">
    <citation type="submission" date="2007-10" db="EMBL/GenBank/DDBJ databases">
        <authorList>
            <person name="Fulton L."/>
            <person name="Clifton S."/>
            <person name="Fulton B."/>
            <person name="Xu J."/>
            <person name="Minx P."/>
            <person name="Pepin K.H."/>
            <person name="Johnson M."/>
            <person name="Thiruvilangam P."/>
            <person name="Bhonagiri V."/>
            <person name="Nash W.E."/>
            <person name="Mardis E.R."/>
            <person name="Wilson R.K."/>
        </authorList>
    </citation>
    <scope>NUCLEOTIDE SEQUENCE [LARGE SCALE GENOMIC DNA]</scope>
    <source>
        <strain evidence="1">DSM 17216</strain>
    </source>
</reference>
<dbReference type="HOGENOM" id="CLU_3195257_0_0_10"/>
<dbReference type="Proteomes" id="UP000005819">
    <property type="component" value="Unassembled WGS sequence"/>
</dbReference>
<dbReference type="EMBL" id="ABFK02000017">
    <property type="protein sequence ID" value="EDS04017.1"/>
    <property type="molecule type" value="Genomic_DNA"/>
</dbReference>
<evidence type="ECO:0000313" key="1">
    <source>
        <dbReference type="EMBL" id="EDS04017.1"/>
    </source>
</evidence>
<dbReference type="AlphaFoldDB" id="B0MVD3"/>
<organism evidence="1 2">
    <name type="scientific">Alistipes putredinis DSM 17216</name>
    <dbReference type="NCBI Taxonomy" id="445970"/>
    <lineage>
        <taxon>Bacteria</taxon>
        <taxon>Pseudomonadati</taxon>
        <taxon>Bacteroidota</taxon>
        <taxon>Bacteroidia</taxon>
        <taxon>Bacteroidales</taxon>
        <taxon>Rikenellaceae</taxon>
        <taxon>Alistipes</taxon>
    </lineage>
</organism>
<evidence type="ECO:0000313" key="2">
    <source>
        <dbReference type="Proteomes" id="UP000005819"/>
    </source>
</evidence>
<protein>
    <submittedName>
        <fullName evidence="1">Uncharacterized protein</fullName>
    </submittedName>
</protein>
<name>B0MVD3_9BACT</name>
<reference evidence="1" key="2">
    <citation type="submission" date="2013-09" db="EMBL/GenBank/DDBJ databases">
        <title>Draft genome sequence of Alistipes putredinis (DSM 17216).</title>
        <authorList>
            <person name="Sudarsanam P."/>
            <person name="Ley R."/>
            <person name="Guruge J."/>
            <person name="Turnbaugh P.J."/>
            <person name="Mahowald M."/>
            <person name="Liep D."/>
            <person name="Gordon J."/>
        </authorList>
    </citation>
    <scope>NUCLEOTIDE SEQUENCE</scope>
    <source>
        <strain evidence="1">DSM 17216</strain>
    </source>
</reference>
<gene>
    <name evidence="1" type="ORF">ALIPUT_01079</name>
</gene>
<keyword evidence="2" id="KW-1185">Reference proteome</keyword>